<sequence>MDVTARELDLINALASGLDLCDAPYAQLGLAVGMDEVEVIERLTELRRRGIVRRLGIIVRHHELGYRANAMVVWDIPDSEVAEIGRRLGQCPEVTLCYRRPRRLPDWPYNLFTMVHGKDRQTVETAIAAIAEREGVAQHPHQPLFSLRRFKQCGARYGRRLAAAE</sequence>
<gene>
    <name evidence="8" type="ORF">KEC16_07825</name>
</gene>
<dbReference type="EMBL" id="JAGTUF010000005">
    <property type="protein sequence ID" value="MBR9971619.1"/>
    <property type="molecule type" value="Genomic_DNA"/>
</dbReference>
<keyword evidence="1" id="KW-0456">Lyase</keyword>
<dbReference type="Gene3D" id="3.30.70.3460">
    <property type="match status" value="1"/>
</dbReference>
<evidence type="ECO:0000256" key="3">
    <source>
        <dbReference type="ARBA" id="ARBA00023457"/>
    </source>
</evidence>
<comment type="catalytic activity">
    <reaction evidence="5">
        <text>siroheme + 2 H(+) = 12,18-didecarboxysiroheme + 2 CO2</text>
        <dbReference type="Rhea" id="RHEA:19093"/>
        <dbReference type="ChEBI" id="CHEBI:15378"/>
        <dbReference type="ChEBI" id="CHEBI:16526"/>
        <dbReference type="ChEBI" id="CHEBI:60052"/>
        <dbReference type="ChEBI" id="CHEBI:140497"/>
        <dbReference type="EC" id="4.1.1.111"/>
    </reaction>
</comment>
<dbReference type="Proteomes" id="UP000680714">
    <property type="component" value="Unassembled WGS sequence"/>
</dbReference>
<organism evidence="8 9">
    <name type="scientific">Magnetospirillum sulfuroxidans</name>
    <dbReference type="NCBI Taxonomy" id="611300"/>
    <lineage>
        <taxon>Bacteria</taxon>
        <taxon>Pseudomonadati</taxon>
        <taxon>Pseudomonadota</taxon>
        <taxon>Alphaproteobacteria</taxon>
        <taxon>Rhodospirillales</taxon>
        <taxon>Rhodospirillaceae</taxon>
        <taxon>Magnetospirillum</taxon>
    </lineage>
</organism>
<feature type="domain" description="Siroheme decarboxylase NirL-like HTH" evidence="7">
    <location>
        <begin position="9"/>
        <end position="53"/>
    </location>
</feature>
<dbReference type="InterPro" id="IPR053953">
    <property type="entry name" value="NirdL-like_HTH"/>
</dbReference>
<evidence type="ECO:0000256" key="4">
    <source>
        <dbReference type="ARBA" id="ARBA00023471"/>
    </source>
</evidence>
<evidence type="ECO:0000256" key="1">
    <source>
        <dbReference type="ARBA" id="ARBA00023239"/>
    </source>
</evidence>
<evidence type="ECO:0000313" key="9">
    <source>
        <dbReference type="Proteomes" id="UP000680714"/>
    </source>
</evidence>
<feature type="domain" description="Siroheme decarboxylase AsnC-like ligand binding" evidence="6">
    <location>
        <begin position="64"/>
        <end position="151"/>
    </location>
</feature>
<comment type="similarity">
    <text evidence="3">Belongs to the Ahb/Nir family.</text>
</comment>
<name>A0ABS5IB18_9PROT</name>
<protein>
    <recommendedName>
        <fullName evidence="4">siroheme decarboxylase</fullName>
        <ecNumber evidence="4">4.1.1.111</ecNumber>
    </recommendedName>
</protein>
<dbReference type="InterPro" id="IPR050684">
    <property type="entry name" value="HTH-Siroheme_Decarb"/>
</dbReference>
<comment type="pathway">
    <text evidence="2">Porphyrin-containing compound metabolism.</text>
</comment>
<comment type="caution">
    <text evidence="8">The sequence shown here is derived from an EMBL/GenBank/DDBJ whole genome shotgun (WGS) entry which is preliminary data.</text>
</comment>
<evidence type="ECO:0000259" key="7">
    <source>
        <dbReference type="Pfam" id="PF22451"/>
    </source>
</evidence>
<dbReference type="Pfam" id="PF17805">
    <property type="entry name" value="AsnC_trans_reg2"/>
    <property type="match status" value="1"/>
</dbReference>
<dbReference type="EC" id="4.1.1.111" evidence="4"/>
<dbReference type="PANTHER" id="PTHR43413">
    <property type="entry name" value="TRANSCRIPTIONAL REGULATOR, ASNC FAMILY"/>
    <property type="match status" value="1"/>
</dbReference>
<accession>A0ABS5IB18</accession>
<reference evidence="8 9" key="1">
    <citation type="submission" date="2021-04" db="EMBL/GenBank/DDBJ databases">
        <title>Magnetospirillum sulfuroxidans sp. nov., a facultative chemolithoautotrophic sulfur-oxidizing alphaproteobacterium isolated from freshwater sediment and proposals for Paramagetospirillum gen. nov., and Magnetospirillaceae fam. nov.</title>
        <authorList>
            <person name="Koziaeva V."/>
            <person name="Geelhoed J.S."/>
            <person name="Sorokin D.Y."/>
            <person name="Grouzdev D.S."/>
        </authorList>
    </citation>
    <scope>NUCLEOTIDE SEQUENCE [LARGE SCALE GENOMIC DNA]</scope>
    <source>
        <strain evidence="8 9">J10</strain>
    </source>
</reference>
<proteinExistence type="inferred from homology"/>
<evidence type="ECO:0000313" key="8">
    <source>
        <dbReference type="EMBL" id="MBR9971619.1"/>
    </source>
</evidence>
<dbReference type="PANTHER" id="PTHR43413:SF1">
    <property type="entry name" value="SIROHEME DECARBOXYLASE NIRL SUBUNIT"/>
    <property type="match status" value="1"/>
</dbReference>
<evidence type="ECO:0000256" key="2">
    <source>
        <dbReference type="ARBA" id="ARBA00023444"/>
    </source>
</evidence>
<keyword evidence="9" id="KW-1185">Reference proteome</keyword>
<dbReference type="InterPro" id="IPR040523">
    <property type="entry name" value="AsnC_trans_reg2"/>
</dbReference>
<evidence type="ECO:0000259" key="6">
    <source>
        <dbReference type="Pfam" id="PF17805"/>
    </source>
</evidence>
<evidence type="ECO:0000256" key="5">
    <source>
        <dbReference type="ARBA" id="ARBA00048470"/>
    </source>
</evidence>
<dbReference type="RefSeq" id="WP_211547566.1">
    <property type="nucleotide sequence ID" value="NZ_JAGTUF010000005.1"/>
</dbReference>
<dbReference type="Pfam" id="PF22451">
    <property type="entry name" value="NirdL-like_HTH"/>
    <property type="match status" value="1"/>
</dbReference>